<dbReference type="GO" id="GO:0008168">
    <property type="term" value="F:methyltransferase activity"/>
    <property type="evidence" value="ECO:0007669"/>
    <property type="project" value="UniProtKB-KW"/>
</dbReference>
<dbReference type="Proteomes" id="UP000193560">
    <property type="component" value="Unassembled WGS sequence"/>
</dbReference>
<evidence type="ECO:0000313" key="3">
    <source>
        <dbReference type="Proteomes" id="UP000193560"/>
    </source>
</evidence>
<proteinExistence type="predicted"/>
<reference evidence="2 3" key="1">
    <citation type="submission" date="2016-07" db="EMBL/GenBank/DDBJ databases">
        <title>Pervasive Adenine N6-methylation of Active Genes in Fungi.</title>
        <authorList>
            <consortium name="DOE Joint Genome Institute"/>
            <person name="Mondo S.J."/>
            <person name="Dannebaum R.O."/>
            <person name="Kuo R.C."/>
            <person name="Labutti K."/>
            <person name="Haridas S."/>
            <person name="Kuo A."/>
            <person name="Salamov A."/>
            <person name="Ahrendt S.R."/>
            <person name="Lipzen A."/>
            <person name="Sullivan W."/>
            <person name="Andreopoulos W.B."/>
            <person name="Clum A."/>
            <person name="Lindquist E."/>
            <person name="Daum C."/>
            <person name="Ramamoorthy G.K."/>
            <person name="Gryganskyi A."/>
            <person name="Culley D."/>
            <person name="Magnuson J.K."/>
            <person name="James T.Y."/>
            <person name="O'Malley M.A."/>
            <person name="Stajich J.E."/>
            <person name="Spatafora J.W."/>
            <person name="Visel A."/>
            <person name="Grigoriev I.V."/>
        </authorList>
    </citation>
    <scope>NUCLEOTIDE SEQUENCE [LARGE SCALE GENOMIC DNA]</scope>
    <source>
        <strain evidence="2 3">NRRL 1336</strain>
    </source>
</reference>
<dbReference type="OrthoDB" id="1476984at2759"/>
<keyword evidence="1" id="KW-0460">Magnesium</keyword>
<dbReference type="InterPro" id="IPR005493">
    <property type="entry name" value="RraA/RraA-like"/>
</dbReference>
<keyword evidence="2" id="KW-0808">Transferase</keyword>
<keyword evidence="1" id="KW-0479">Metal-binding</keyword>
<name>A0A1X2IL44_9FUNG</name>
<keyword evidence="3" id="KW-1185">Reference proteome</keyword>
<dbReference type="CDD" id="cd16841">
    <property type="entry name" value="RraA_family"/>
    <property type="match status" value="1"/>
</dbReference>
<dbReference type="PANTHER" id="PTHR33254">
    <property type="entry name" value="4-HYDROXY-4-METHYL-2-OXOGLUTARATE ALDOLASE 3-RELATED"/>
    <property type="match status" value="1"/>
</dbReference>
<keyword evidence="2" id="KW-0489">Methyltransferase</keyword>
<dbReference type="GO" id="GO:0008948">
    <property type="term" value="F:oxaloacetate decarboxylase activity"/>
    <property type="evidence" value="ECO:0007669"/>
    <property type="project" value="TreeGrafter"/>
</dbReference>
<protein>
    <submittedName>
        <fullName evidence="2">Ribonuclease E inhibitor RraA/Dimethylmenaquinone methyltransferase</fullName>
    </submittedName>
</protein>
<organism evidence="2 3">
    <name type="scientific">Absidia repens</name>
    <dbReference type="NCBI Taxonomy" id="90262"/>
    <lineage>
        <taxon>Eukaryota</taxon>
        <taxon>Fungi</taxon>
        <taxon>Fungi incertae sedis</taxon>
        <taxon>Mucoromycota</taxon>
        <taxon>Mucoromycotina</taxon>
        <taxon>Mucoromycetes</taxon>
        <taxon>Mucorales</taxon>
        <taxon>Cunninghamellaceae</taxon>
        <taxon>Absidia</taxon>
    </lineage>
</organism>
<accession>A0A1X2IL44</accession>
<evidence type="ECO:0000313" key="2">
    <source>
        <dbReference type="EMBL" id="ORZ18498.1"/>
    </source>
</evidence>
<feature type="binding site" evidence="1">
    <location>
        <position position="122"/>
    </location>
    <ligand>
        <name>substrate</name>
    </ligand>
</feature>
<dbReference type="GO" id="GO:0032259">
    <property type="term" value="P:methylation"/>
    <property type="evidence" value="ECO:0007669"/>
    <property type="project" value="UniProtKB-KW"/>
</dbReference>
<comment type="caution">
    <text evidence="2">The sequence shown here is derived from an EMBL/GenBank/DDBJ whole genome shotgun (WGS) entry which is preliminary data.</text>
</comment>
<evidence type="ECO:0000256" key="1">
    <source>
        <dbReference type="PIRSR" id="PIRSR605493-1"/>
    </source>
</evidence>
<dbReference type="InterPro" id="IPR036704">
    <property type="entry name" value="RraA/RraA-like_sf"/>
</dbReference>
<dbReference type="SUPFAM" id="SSF89562">
    <property type="entry name" value="RraA-like"/>
    <property type="match status" value="1"/>
</dbReference>
<dbReference type="EMBL" id="MCGE01000008">
    <property type="protein sequence ID" value="ORZ18498.1"/>
    <property type="molecule type" value="Genomic_DNA"/>
</dbReference>
<dbReference type="PANTHER" id="PTHR33254:SF4">
    <property type="entry name" value="4-HYDROXY-4-METHYL-2-OXOGLUTARATE ALDOLASE 3-RELATED"/>
    <property type="match status" value="1"/>
</dbReference>
<dbReference type="GO" id="GO:0046872">
    <property type="term" value="F:metal ion binding"/>
    <property type="evidence" value="ECO:0007669"/>
    <property type="project" value="UniProtKB-KW"/>
</dbReference>
<gene>
    <name evidence="2" type="ORF">BCR42DRAFT_410950</name>
</gene>
<sequence length="223" mass="24125">MSVSEMTLHALRKYSSCEIADALLKLGQRPWGGYVPDIDMWSPQRCSGDTRIVGPAFTVKLVEKENKTAPSLAQHFVDLATENSVIVVSAPSDVKNACWGGLMSAGAKARQVQGAVIDGRVRDLAEHRSMGFPVFAKSHSILPQNAFVRASETQIPVTLSGSPVVIHPGDIMVADMDGVVCIPVDLVDGVISSCEKYTAIDEQCMKDIQQGFGVQETFKKYRG</sequence>
<dbReference type="Gene3D" id="3.50.30.40">
    <property type="entry name" value="Ribonuclease E inhibitor RraA/RraA-like"/>
    <property type="match status" value="1"/>
</dbReference>
<comment type="cofactor">
    <cofactor evidence="1">
        <name>Mg(2+)</name>
        <dbReference type="ChEBI" id="CHEBI:18420"/>
    </cofactor>
</comment>
<feature type="binding site" evidence="1">
    <location>
        <position position="123"/>
    </location>
    <ligand>
        <name>substrate</name>
    </ligand>
</feature>
<dbReference type="STRING" id="90262.A0A1X2IL44"/>
<dbReference type="GO" id="GO:0047443">
    <property type="term" value="F:4-hydroxy-4-methyl-2-oxoglutarate aldolase activity"/>
    <property type="evidence" value="ECO:0007669"/>
    <property type="project" value="TreeGrafter"/>
</dbReference>
<dbReference type="AlphaFoldDB" id="A0A1X2IL44"/>
<feature type="binding site" evidence="1">
    <location>
        <begin position="100"/>
        <end position="103"/>
    </location>
    <ligand>
        <name>substrate</name>
    </ligand>
</feature>
<dbReference type="Pfam" id="PF03737">
    <property type="entry name" value="RraA-like"/>
    <property type="match status" value="1"/>
</dbReference>